<keyword evidence="2" id="KW-1185">Reference proteome</keyword>
<dbReference type="WBParaSite" id="ACRNAN_scaffold1036.g22423.t1">
    <property type="protein sequence ID" value="ACRNAN_scaffold1036.g22423.t1"/>
    <property type="gene ID" value="ACRNAN_scaffold1036.g22423"/>
</dbReference>
<sequence length="414" mass="46842">MTNISGYCDNKFSEVEGVFRRNFQDGWEYEGAAFSVYHKGKCVVDLHGGYADFSSLAKWTEKTKTVVFSVTKSVGALCIALLVDKGYVKYEDKVTSFWPEFAQNGKEDTTVENIMNHQAGLPVFDEDLTLEDAKNPDRMAEIIEKSTPLWKPGSKSGYHALTYGWLIDQIVRKVDPKKRTIGQFFKEEIAQKHNIDLYIGLPKEEEYTVARLAQQSFGYFIKELLYSPKILLAIIMMVLRSKFIGGYPQVFSYPKFILVKGHNTINNPEIHFLEQAAVYGITNARALAKLFALVLKGEIISKELVERFYNPLIIGNDAVINFPFAKGYGFMYEPHPKKPGKWLFGHPGNGGSNIMVDPEEEIVIAYVTNGMKSGMGEMCRTYRLLRNATFDSLHKFPKENVPESLTDAIAPMLD</sequence>
<proteinExistence type="predicted"/>
<dbReference type="InterPro" id="IPR012338">
    <property type="entry name" value="Beta-lactam/transpept-like"/>
</dbReference>
<evidence type="ECO:0000313" key="3">
    <source>
        <dbReference type="WBParaSite" id="ACRNAN_scaffold1036.g22423.t1"/>
    </source>
</evidence>
<dbReference type="PANTHER" id="PTHR43319">
    <property type="entry name" value="BETA-LACTAMASE-RELATED"/>
    <property type="match status" value="1"/>
</dbReference>
<dbReference type="Gene3D" id="3.40.710.10">
    <property type="entry name" value="DD-peptidase/beta-lactamase superfamily"/>
    <property type="match status" value="1"/>
</dbReference>
<dbReference type="InterPro" id="IPR052907">
    <property type="entry name" value="Beta-lactamase/esterase"/>
</dbReference>
<reference evidence="3" key="1">
    <citation type="submission" date="2022-11" db="UniProtKB">
        <authorList>
            <consortium name="WormBaseParasite"/>
        </authorList>
    </citation>
    <scope>IDENTIFICATION</scope>
</reference>
<organism evidence="2 3">
    <name type="scientific">Acrobeloides nanus</name>
    <dbReference type="NCBI Taxonomy" id="290746"/>
    <lineage>
        <taxon>Eukaryota</taxon>
        <taxon>Metazoa</taxon>
        <taxon>Ecdysozoa</taxon>
        <taxon>Nematoda</taxon>
        <taxon>Chromadorea</taxon>
        <taxon>Rhabditida</taxon>
        <taxon>Tylenchina</taxon>
        <taxon>Cephalobomorpha</taxon>
        <taxon>Cephaloboidea</taxon>
        <taxon>Cephalobidae</taxon>
        <taxon>Acrobeloides</taxon>
    </lineage>
</organism>
<dbReference type="AlphaFoldDB" id="A0A914CFK1"/>
<feature type="domain" description="Beta-lactamase-related" evidence="1">
    <location>
        <begin position="19"/>
        <end position="385"/>
    </location>
</feature>
<accession>A0A914CFK1</accession>
<evidence type="ECO:0000259" key="1">
    <source>
        <dbReference type="Pfam" id="PF00144"/>
    </source>
</evidence>
<dbReference type="InterPro" id="IPR001466">
    <property type="entry name" value="Beta-lactam-related"/>
</dbReference>
<dbReference type="SUPFAM" id="SSF56601">
    <property type="entry name" value="beta-lactamase/transpeptidase-like"/>
    <property type="match status" value="1"/>
</dbReference>
<dbReference type="PANTHER" id="PTHR43319:SF4">
    <property type="entry name" value="BETA-LACTAMASE DOMAIN-CONTAINING PROTEIN 2"/>
    <property type="match status" value="1"/>
</dbReference>
<dbReference type="Pfam" id="PF00144">
    <property type="entry name" value="Beta-lactamase"/>
    <property type="match status" value="1"/>
</dbReference>
<evidence type="ECO:0000313" key="2">
    <source>
        <dbReference type="Proteomes" id="UP000887540"/>
    </source>
</evidence>
<dbReference type="Proteomes" id="UP000887540">
    <property type="component" value="Unplaced"/>
</dbReference>
<name>A0A914CFK1_9BILA</name>
<protein>
    <submittedName>
        <fullName evidence="3">Beta-lactamase-related domain-containing protein</fullName>
    </submittedName>
</protein>